<organism evidence="2">
    <name type="scientific">Timema monikensis</name>
    <dbReference type="NCBI Taxonomy" id="170555"/>
    <lineage>
        <taxon>Eukaryota</taxon>
        <taxon>Metazoa</taxon>
        <taxon>Ecdysozoa</taxon>
        <taxon>Arthropoda</taxon>
        <taxon>Hexapoda</taxon>
        <taxon>Insecta</taxon>
        <taxon>Pterygota</taxon>
        <taxon>Neoptera</taxon>
        <taxon>Polyneoptera</taxon>
        <taxon>Phasmatodea</taxon>
        <taxon>Timematodea</taxon>
        <taxon>Timematoidea</taxon>
        <taxon>Timematidae</taxon>
        <taxon>Timema</taxon>
    </lineage>
</organism>
<dbReference type="GO" id="GO:0042289">
    <property type="term" value="F:MHC class II protein binding"/>
    <property type="evidence" value="ECO:0007669"/>
    <property type="project" value="TreeGrafter"/>
</dbReference>
<dbReference type="GO" id="GO:0009897">
    <property type="term" value="C:external side of plasma membrane"/>
    <property type="evidence" value="ECO:0007669"/>
    <property type="project" value="TreeGrafter"/>
</dbReference>
<dbReference type="Pfam" id="PF13927">
    <property type="entry name" value="Ig_3"/>
    <property type="match status" value="1"/>
</dbReference>
<dbReference type="PANTHER" id="PTHR11422">
    <property type="entry name" value="T-CELL SURFACE GLYCOPROTEIN CD4"/>
    <property type="match status" value="1"/>
</dbReference>
<evidence type="ECO:0000259" key="1">
    <source>
        <dbReference type="PROSITE" id="PS50835"/>
    </source>
</evidence>
<dbReference type="SUPFAM" id="SSF48726">
    <property type="entry name" value="Immunoglobulin"/>
    <property type="match status" value="2"/>
</dbReference>
<dbReference type="GO" id="GO:0070374">
    <property type="term" value="P:positive regulation of ERK1 and ERK2 cascade"/>
    <property type="evidence" value="ECO:0007669"/>
    <property type="project" value="TreeGrafter"/>
</dbReference>
<feature type="domain" description="Ig-like" evidence="1">
    <location>
        <begin position="293"/>
        <end position="392"/>
    </location>
</feature>
<gene>
    <name evidence="2" type="ORF">TMSB3V08_LOCUS10141</name>
</gene>
<dbReference type="PANTHER" id="PTHR11422:SF5">
    <property type="entry name" value="DIVERSE IMMUNOGLOBULIN DOMAIN-CONTAINING PROTEIN 1.1 ISOFORM X1-RELATED"/>
    <property type="match status" value="1"/>
</dbReference>
<evidence type="ECO:0000313" key="2">
    <source>
        <dbReference type="EMBL" id="CAD7433467.1"/>
    </source>
</evidence>
<dbReference type="InterPro" id="IPR013783">
    <property type="entry name" value="Ig-like_fold"/>
</dbReference>
<dbReference type="EMBL" id="OB796472">
    <property type="protein sequence ID" value="CAD7433467.1"/>
    <property type="molecule type" value="Genomic_DNA"/>
</dbReference>
<dbReference type="SMART" id="SM00409">
    <property type="entry name" value="IG"/>
    <property type="match status" value="3"/>
</dbReference>
<dbReference type="InterPro" id="IPR036179">
    <property type="entry name" value="Ig-like_dom_sf"/>
</dbReference>
<dbReference type="GO" id="GO:0045121">
    <property type="term" value="C:membrane raft"/>
    <property type="evidence" value="ECO:0007669"/>
    <property type="project" value="TreeGrafter"/>
</dbReference>
<reference evidence="2" key="1">
    <citation type="submission" date="2020-11" db="EMBL/GenBank/DDBJ databases">
        <authorList>
            <person name="Tran Van P."/>
        </authorList>
    </citation>
    <scope>NUCLEOTIDE SEQUENCE</scope>
</reference>
<proteinExistence type="predicted"/>
<dbReference type="InterPro" id="IPR003599">
    <property type="entry name" value="Ig_sub"/>
</dbReference>
<dbReference type="PROSITE" id="PS50835">
    <property type="entry name" value="IG_LIKE"/>
    <property type="match status" value="1"/>
</dbReference>
<dbReference type="Gene3D" id="2.60.40.10">
    <property type="entry name" value="Immunoglobulins"/>
    <property type="match status" value="2"/>
</dbReference>
<name>A0A7R9EH58_9NEOP</name>
<protein>
    <recommendedName>
        <fullName evidence="1">Ig-like domain-containing protein</fullName>
    </recommendedName>
</protein>
<dbReference type="GO" id="GO:0035723">
    <property type="term" value="P:interleukin-15-mediated signaling pathway"/>
    <property type="evidence" value="ECO:0007669"/>
    <property type="project" value="TreeGrafter"/>
</dbReference>
<sequence length="535" mass="60529">MSTSMWESNLIPLALCANTIPLSNPDSYRGPGYETNQDDSLVEHFRAQSKDPSSIPMFSVEEDGAVANARIAGQDEGFLDESATAEEFHDKIKENCWVVNPYSAVSEKPACLTSHHTPDRDSKIDIPIIGSPVYCENSTFDYVATEVGICALDQATIHCHKYHWIWVSLDLQYTYEQGILLFLAVNWNQIGEELHSSSTSPPRDMIVEKGSEVLLSCKSSIRVEECQWSWKDLFDDDKVDVKSFHSFGDDHHDCSVRFNNILSDQQGVWSCAVRSKNDTNFVIITEVRLAVLPSHLVQFMEEPSDTEVIVGNTCTLTCKTMDPTSNCQWTWRPSGTPQEKDIVIQEIFPNGLSNDCSLHLDNVSEEQDGLWTCGARAKPYQNYTITHTVKLTVVNAPLEFIELPGNSKVTVDTSKTLKCILSTSVEERQWKSEDTNNSNLVLVEQFTPMDKLKRDCSITIDKIKIEQEGYWICGARRRGDVKFIDSLLSHLTIYTGSLIDWRLGRENRCSRQITSHGMAVEGVDPKNWYRRMRKA</sequence>
<dbReference type="InterPro" id="IPR007110">
    <property type="entry name" value="Ig-like_dom"/>
</dbReference>
<dbReference type="GO" id="GO:1990782">
    <property type="term" value="F:protein tyrosine kinase binding"/>
    <property type="evidence" value="ECO:0007669"/>
    <property type="project" value="TreeGrafter"/>
</dbReference>
<accession>A0A7R9EH58</accession>
<dbReference type="AlphaFoldDB" id="A0A7R9EH58"/>